<comment type="similarity">
    <text evidence="5">Belongs to the BUB2 family.</text>
</comment>
<sequence length="439" mass="48917">MPTSNKSRGRLRATSSNNHSAYVQTPPSSQTPTRPRSGSASSTTSDRSSIGIAKPNPTDSPRRKVVWNSSTSLTQKRSLGVASKPPSGRASTSQPTSGPGKSPSQQTLRQQYEALLGSKNGSDNELREALRKLRRMVLTEGLPNDVETFRSPSDCSLRGRIWKVLLGIYRLSSFEYFNLIERGPSSVYDKIKNDTFRTLATDKNFLSKVDENMLSRVLNAFVWKMEDLPPSRLLNLTYTYVQGMNVLAAPFLYVMPELDAFYTFTAFIQHACPLYVQPALEGVHCGLKLLDRCLQVCDPSLYRYLKSKRLTATVYAFPSVMTFSACTPPLTQLLPLWDFYLSYGIHLNILCIISQIILIRDQIMSHPSPMRLLRTFPDLNAKELVAHTVGLVPRLPEDLYDMLVRHTFDAGIYDVVMGDDGEAGGAGVWMGEGGDVEEI</sequence>
<comment type="subcellular location">
    <subcellularLocation>
        <location evidence="1">Cytoplasm</location>
        <location evidence="1">Cytoskeleton</location>
    </subcellularLocation>
</comment>
<dbReference type="Proteomes" id="UP000053201">
    <property type="component" value="Unassembled WGS sequence"/>
</dbReference>
<dbReference type="eggNOG" id="KOG2058">
    <property type="taxonomic scope" value="Eukaryota"/>
</dbReference>
<feature type="compositionally biased region" description="Low complexity" evidence="6">
    <location>
        <begin position="24"/>
        <end position="49"/>
    </location>
</feature>
<dbReference type="VEuPathDB" id="FungiDB:SPPG_02246"/>
<dbReference type="GO" id="GO:0031030">
    <property type="term" value="P:negative regulation of septation initiation signaling"/>
    <property type="evidence" value="ECO:0007669"/>
    <property type="project" value="EnsemblFungi"/>
</dbReference>
<dbReference type="OMA" id="CHKSEPQ"/>
<feature type="compositionally biased region" description="Polar residues" evidence="6">
    <location>
        <begin position="13"/>
        <end position="23"/>
    </location>
</feature>
<dbReference type="InParanoid" id="A0A0L0HQ64"/>
<dbReference type="OrthoDB" id="10263206at2759"/>
<evidence type="ECO:0000256" key="4">
    <source>
        <dbReference type="ARBA" id="ARBA00023306"/>
    </source>
</evidence>
<feature type="region of interest" description="Disordered" evidence="6">
    <location>
        <begin position="1"/>
        <end position="107"/>
    </location>
</feature>
<dbReference type="GO" id="GO:1902413">
    <property type="term" value="P:negative regulation of mitotic cytokinesis"/>
    <property type="evidence" value="ECO:0007669"/>
    <property type="project" value="EnsemblFungi"/>
</dbReference>
<dbReference type="Gene3D" id="1.10.8.270">
    <property type="entry name" value="putative rabgap domain of human tbc1 domain family member 14 like domains"/>
    <property type="match status" value="1"/>
</dbReference>
<evidence type="ECO:0000256" key="1">
    <source>
        <dbReference type="ARBA" id="ARBA00004245"/>
    </source>
</evidence>
<dbReference type="AlphaFoldDB" id="A0A0L0HQ64"/>
<evidence type="ECO:0000313" key="9">
    <source>
        <dbReference type="Proteomes" id="UP000053201"/>
    </source>
</evidence>
<keyword evidence="3" id="KW-0206">Cytoskeleton</keyword>
<keyword evidence="9" id="KW-1185">Reference proteome</keyword>
<feature type="compositionally biased region" description="Polar residues" evidence="6">
    <location>
        <begin position="89"/>
        <end position="107"/>
    </location>
</feature>
<dbReference type="GO" id="GO:0005096">
    <property type="term" value="F:GTPase activator activity"/>
    <property type="evidence" value="ECO:0007669"/>
    <property type="project" value="EnsemblFungi"/>
</dbReference>
<dbReference type="SUPFAM" id="SSF47923">
    <property type="entry name" value="Ypt/Rab-GAP domain of gyp1p"/>
    <property type="match status" value="2"/>
</dbReference>
<dbReference type="GO" id="GO:1990334">
    <property type="term" value="C:Bfa1-Bub2 complex"/>
    <property type="evidence" value="ECO:0007669"/>
    <property type="project" value="EnsemblFungi"/>
</dbReference>
<dbReference type="InterPro" id="IPR000195">
    <property type="entry name" value="Rab-GAP-TBC_dom"/>
</dbReference>
<evidence type="ECO:0000256" key="6">
    <source>
        <dbReference type="SAM" id="MobiDB-lite"/>
    </source>
</evidence>
<dbReference type="Pfam" id="PF00566">
    <property type="entry name" value="RabGAP-TBC"/>
    <property type="match status" value="1"/>
</dbReference>
<feature type="domain" description="Rab-GAP TBC" evidence="7">
    <location>
        <begin position="152"/>
        <end position="344"/>
    </location>
</feature>
<proteinExistence type="inferred from homology"/>
<evidence type="ECO:0000256" key="2">
    <source>
        <dbReference type="ARBA" id="ARBA00022490"/>
    </source>
</evidence>
<feature type="compositionally biased region" description="Polar residues" evidence="6">
    <location>
        <begin position="67"/>
        <end position="77"/>
    </location>
</feature>
<organism evidence="8 9">
    <name type="scientific">Spizellomyces punctatus (strain DAOM BR117)</name>
    <dbReference type="NCBI Taxonomy" id="645134"/>
    <lineage>
        <taxon>Eukaryota</taxon>
        <taxon>Fungi</taxon>
        <taxon>Fungi incertae sedis</taxon>
        <taxon>Chytridiomycota</taxon>
        <taxon>Chytridiomycota incertae sedis</taxon>
        <taxon>Chytridiomycetes</taxon>
        <taxon>Spizellomycetales</taxon>
        <taxon>Spizellomycetaceae</taxon>
        <taxon>Spizellomyces</taxon>
    </lineage>
</organism>
<keyword evidence="4" id="KW-0131">Cell cycle</keyword>
<dbReference type="GO" id="GO:0035974">
    <property type="term" value="C:meiotic spindle pole body"/>
    <property type="evidence" value="ECO:0007669"/>
    <property type="project" value="EnsemblFungi"/>
</dbReference>
<accession>A0A0L0HQ64</accession>
<dbReference type="PROSITE" id="PS50086">
    <property type="entry name" value="TBC_RABGAP"/>
    <property type="match status" value="1"/>
</dbReference>
<evidence type="ECO:0000259" key="7">
    <source>
        <dbReference type="PROSITE" id="PS50086"/>
    </source>
</evidence>
<dbReference type="Gene3D" id="1.10.472.80">
    <property type="entry name" value="Ypt/Rab-GAP domain of gyp1p, domain 3"/>
    <property type="match status" value="1"/>
</dbReference>
<dbReference type="InterPro" id="IPR035969">
    <property type="entry name" value="Rab-GAP_TBC_sf"/>
</dbReference>
<dbReference type="EMBL" id="KQ257452">
    <property type="protein sequence ID" value="KND03188.1"/>
    <property type="molecule type" value="Genomic_DNA"/>
</dbReference>
<dbReference type="SMART" id="SM00164">
    <property type="entry name" value="TBC"/>
    <property type="match status" value="1"/>
</dbReference>
<protein>
    <recommendedName>
        <fullName evidence="7">Rab-GAP TBC domain-containing protein</fullName>
    </recommendedName>
</protein>
<dbReference type="FunFam" id="1.10.8.270:FF:000035">
    <property type="entry name" value="Cell cycle arrest protein BUB2"/>
    <property type="match status" value="1"/>
</dbReference>
<dbReference type="GeneID" id="27685842"/>
<dbReference type="PANTHER" id="PTHR22957:SF263">
    <property type="entry name" value="MITOTIC CHECK POINT PROTEIN BUB2"/>
    <property type="match status" value="1"/>
</dbReference>
<gene>
    <name evidence="8" type="ORF">SPPG_02246</name>
</gene>
<name>A0A0L0HQ64_SPIPD</name>
<dbReference type="FunFam" id="1.10.472.80:FF:000026">
    <property type="entry name" value="Mitotic check point protein (Bub2)"/>
    <property type="match status" value="1"/>
</dbReference>
<dbReference type="RefSeq" id="XP_016611227.1">
    <property type="nucleotide sequence ID" value="XM_016750536.1"/>
</dbReference>
<dbReference type="FunCoup" id="A0A0L0HQ64">
    <property type="interactions" value="64"/>
</dbReference>
<evidence type="ECO:0000256" key="5">
    <source>
        <dbReference type="ARBA" id="ARBA00061049"/>
    </source>
</evidence>
<dbReference type="STRING" id="645134.A0A0L0HQ64"/>
<evidence type="ECO:0000313" key="8">
    <source>
        <dbReference type="EMBL" id="KND03188.1"/>
    </source>
</evidence>
<dbReference type="PANTHER" id="PTHR22957">
    <property type="entry name" value="TBC1 DOMAIN FAMILY MEMBER GTPASE-ACTIVATING PROTEIN"/>
    <property type="match status" value="1"/>
</dbReference>
<evidence type="ECO:0000256" key="3">
    <source>
        <dbReference type="ARBA" id="ARBA00023212"/>
    </source>
</evidence>
<keyword evidence="2" id="KW-0963">Cytoplasm</keyword>
<reference evidence="8 9" key="1">
    <citation type="submission" date="2009-08" db="EMBL/GenBank/DDBJ databases">
        <title>The Genome Sequence of Spizellomyces punctatus strain DAOM BR117.</title>
        <authorList>
            <consortium name="The Broad Institute Genome Sequencing Platform"/>
            <person name="Russ C."/>
            <person name="Cuomo C."/>
            <person name="Shea T."/>
            <person name="Young S.K."/>
            <person name="Zeng Q."/>
            <person name="Koehrsen M."/>
            <person name="Haas B."/>
            <person name="Borodovsky M."/>
            <person name="Guigo R."/>
            <person name="Alvarado L."/>
            <person name="Berlin A."/>
            <person name="Bochicchio J."/>
            <person name="Borenstein D."/>
            <person name="Chapman S."/>
            <person name="Chen Z."/>
            <person name="Engels R."/>
            <person name="Freedman E."/>
            <person name="Gellesch M."/>
            <person name="Goldberg J."/>
            <person name="Griggs A."/>
            <person name="Gujja S."/>
            <person name="Heiman D."/>
            <person name="Hepburn T."/>
            <person name="Howarth C."/>
            <person name="Jen D."/>
            <person name="Larson L."/>
            <person name="Lewis B."/>
            <person name="Mehta T."/>
            <person name="Park D."/>
            <person name="Pearson M."/>
            <person name="Roberts A."/>
            <person name="Saif S."/>
            <person name="Shenoy N."/>
            <person name="Sisk P."/>
            <person name="Stolte C."/>
            <person name="Sykes S."/>
            <person name="Thomson T."/>
            <person name="Walk T."/>
            <person name="White J."/>
            <person name="Yandava C."/>
            <person name="Burger G."/>
            <person name="Gray M.W."/>
            <person name="Holland P.W.H."/>
            <person name="King N."/>
            <person name="Lang F.B.F."/>
            <person name="Roger A.J."/>
            <person name="Ruiz-Trillo I."/>
            <person name="Lander E."/>
            <person name="Nusbaum C."/>
        </authorList>
    </citation>
    <scope>NUCLEOTIDE SEQUENCE [LARGE SCALE GENOMIC DNA]</scope>
    <source>
        <strain evidence="8 9">DAOM BR117</strain>
    </source>
</reference>
<dbReference type="GO" id="GO:0071957">
    <property type="term" value="C:old mitotic spindle pole body"/>
    <property type="evidence" value="ECO:0007669"/>
    <property type="project" value="EnsemblFungi"/>
</dbReference>